<protein>
    <submittedName>
        <fullName evidence="2">Glycerophosphodiester phosphodiesterase family protein</fullName>
    </submittedName>
</protein>
<keyword evidence="3" id="KW-1185">Reference proteome</keyword>
<dbReference type="Proteomes" id="UP000295438">
    <property type="component" value="Unassembled WGS sequence"/>
</dbReference>
<name>A0A4R5VDF6_9BACT</name>
<feature type="domain" description="GP-PDE" evidence="1">
    <location>
        <begin position="40"/>
        <end position="275"/>
    </location>
</feature>
<proteinExistence type="predicted"/>
<gene>
    <name evidence="2" type="ORF">E1898_02510</name>
</gene>
<dbReference type="RefSeq" id="WP_133389700.1">
    <property type="nucleotide sequence ID" value="NZ_SMUW01000024.1"/>
</dbReference>
<dbReference type="InterPro" id="IPR030395">
    <property type="entry name" value="GP_PDE_dom"/>
</dbReference>
<dbReference type="PROSITE" id="PS51704">
    <property type="entry name" value="GP_PDE"/>
    <property type="match status" value="1"/>
</dbReference>
<evidence type="ECO:0000313" key="3">
    <source>
        <dbReference type="Proteomes" id="UP000295438"/>
    </source>
</evidence>
<organism evidence="2 3">
    <name type="scientific">Algoriphagus formosus</name>
    <dbReference type="NCBI Taxonomy" id="2007308"/>
    <lineage>
        <taxon>Bacteria</taxon>
        <taxon>Pseudomonadati</taxon>
        <taxon>Bacteroidota</taxon>
        <taxon>Cytophagia</taxon>
        <taxon>Cytophagales</taxon>
        <taxon>Cyclobacteriaceae</taxon>
        <taxon>Algoriphagus</taxon>
    </lineage>
</organism>
<dbReference type="Gene3D" id="3.20.20.190">
    <property type="entry name" value="Phosphatidylinositol (PI) phosphodiesterase"/>
    <property type="match status" value="1"/>
</dbReference>
<dbReference type="EMBL" id="SMUW01000024">
    <property type="protein sequence ID" value="TDK49736.1"/>
    <property type="molecule type" value="Genomic_DNA"/>
</dbReference>
<dbReference type="PANTHER" id="PTHR46211:SF14">
    <property type="entry name" value="GLYCEROPHOSPHODIESTER PHOSPHODIESTERASE"/>
    <property type="match status" value="1"/>
</dbReference>
<dbReference type="AlphaFoldDB" id="A0A4R5VDF6"/>
<dbReference type="GO" id="GO:0008081">
    <property type="term" value="F:phosphoric diester hydrolase activity"/>
    <property type="evidence" value="ECO:0007669"/>
    <property type="project" value="InterPro"/>
</dbReference>
<dbReference type="GO" id="GO:0006629">
    <property type="term" value="P:lipid metabolic process"/>
    <property type="evidence" value="ECO:0007669"/>
    <property type="project" value="InterPro"/>
</dbReference>
<dbReference type="InterPro" id="IPR017946">
    <property type="entry name" value="PLC-like_Pdiesterase_TIM-brl"/>
</dbReference>
<evidence type="ECO:0000313" key="2">
    <source>
        <dbReference type="EMBL" id="TDK49736.1"/>
    </source>
</evidence>
<accession>A0A4R5VDF6</accession>
<sequence>MQKTDFHLKGLAMLGLFFLPLFFTHLSAQTLFELISSSKAYPVSHRGISEEQPVENSLKGMETVLLSGIDFFEVDVRKNADGELYLLHDETLDRTTSGLGRLDSKSNGDLAGVQLKITGEPIPTFQSFLDLASFDSLWIMLDVKEPILEEVLSQTKAAGLDARSLVLTFDRKRAQEALGIQGDFLISVLVTGMEDLYFYQKLFGSRRFLAYVPKDAEISFFQAVAGEGVPILTDVMGEVDRKAIEDEGESYRDFLKERKINLLVSDNPLLLKKSVR</sequence>
<dbReference type="Pfam" id="PF03009">
    <property type="entry name" value="GDPD"/>
    <property type="match status" value="1"/>
</dbReference>
<comment type="caution">
    <text evidence="2">The sequence shown here is derived from an EMBL/GenBank/DDBJ whole genome shotgun (WGS) entry which is preliminary data.</text>
</comment>
<dbReference type="PANTHER" id="PTHR46211">
    <property type="entry name" value="GLYCEROPHOSPHORYL DIESTER PHOSPHODIESTERASE"/>
    <property type="match status" value="1"/>
</dbReference>
<dbReference type="CDD" id="cd08566">
    <property type="entry name" value="GDPD_AtGDE_like"/>
    <property type="match status" value="1"/>
</dbReference>
<dbReference type="SUPFAM" id="SSF51695">
    <property type="entry name" value="PLC-like phosphodiesterases"/>
    <property type="match status" value="1"/>
</dbReference>
<reference evidence="2 3" key="1">
    <citation type="submission" date="2019-03" db="EMBL/GenBank/DDBJ databases">
        <title>Algoriphagus aquimaris sp. nov., isolated form marine sediment in Pohang, Korea.</title>
        <authorList>
            <person name="Kim J."/>
            <person name="Yoon S.-H."/>
            <person name="Lee S.-S."/>
        </authorList>
    </citation>
    <scope>NUCLEOTIDE SEQUENCE [LARGE SCALE GENOMIC DNA]</scope>
    <source>
        <strain evidence="2 3">F21</strain>
    </source>
</reference>
<evidence type="ECO:0000259" key="1">
    <source>
        <dbReference type="PROSITE" id="PS51704"/>
    </source>
</evidence>